<dbReference type="InParanoid" id="A0A7N2MAC2"/>
<keyword evidence="3" id="KW-1185">Reference proteome</keyword>
<dbReference type="Gramene" id="QL08p017454:mrna">
    <property type="protein sequence ID" value="QL08p017454:mrna:CDS:1"/>
    <property type="gene ID" value="QL08p017454"/>
</dbReference>
<name>A0A7N2MAC2_QUELO</name>
<dbReference type="OMA" id="VHDDIWV"/>
<feature type="domain" description="F-box" evidence="1">
    <location>
        <begin position="1"/>
        <end position="55"/>
    </location>
</feature>
<dbReference type="EnsemblPlants" id="QL08p017454:mrna">
    <property type="protein sequence ID" value="QL08p017454:mrna:CDS:1"/>
    <property type="gene ID" value="QL08p017454"/>
</dbReference>
<dbReference type="InterPro" id="IPR001810">
    <property type="entry name" value="F-box_dom"/>
</dbReference>
<dbReference type="OrthoDB" id="591557at2759"/>
<dbReference type="Pfam" id="PF00646">
    <property type="entry name" value="F-box"/>
    <property type="match status" value="1"/>
</dbReference>
<dbReference type="FunCoup" id="A0A7N2MAC2">
    <property type="interactions" value="876"/>
</dbReference>
<dbReference type="InterPro" id="IPR050796">
    <property type="entry name" value="SCF_F-box_component"/>
</dbReference>
<dbReference type="InterPro" id="IPR017451">
    <property type="entry name" value="F-box-assoc_interact_dom"/>
</dbReference>
<dbReference type="CDD" id="cd22157">
    <property type="entry name" value="F-box_AtFBW1-like"/>
    <property type="match status" value="1"/>
</dbReference>
<dbReference type="GeneID" id="115954523"/>
<dbReference type="NCBIfam" id="TIGR01640">
    <property type="entry name" value="F_box_assoc_1"/>
    <property type="match status" value="1"/>
</dbReference>
<dbReference type="Pfam" id="PF07734">
    <property type="entry name" value="FBA_1"/>
    <property type="match status" value="1"/>
</dbReference>
<dbReference type="AlphaFoldDB" id="A0A7N2MAC2"/>
<dbReference type="InterPro" id="IPR006527">
    <property type="entry name" value="F-box-assoc_dom_typ1"/>
</dbReference>
<proteinExistence type="predicted"/>
<dbReference type="PANTHER" id="PTHR31672:SF13">
    <property type="entry name" value="F-BOX PROTEIN CPR30-LIKE"/>
    <property type="match status" value="1"/>
</dbReference>
<dbReference type="InterPro" id="IPR036047">
    <property type="entry name" value="F-box-like_dom_sf"/>
</dbReference>
<reference evidence="2 3" key="1">
    <citation type="journal article" date="2016" name="G3 (Bethesda)">
        <title>First Draft Assembly and Annotation of the Genome of a California Endemic Oak Quercus lobata Nee (Fagaceae).</title>
        <authorList>
            <person name="Sork V.L."/>
            <person name="Fitz-Gibbon S.T."/>
            <person name="Puiu D."/>
            <person name="Crepeau M."/>
            <person name="Gugger P.F."/>
            <person name="Sherman R."/>
            <person name="Stevens K."/>
            <person name="Langley C.H."/>
            <person name="Pellegrini M."/>
            <person name="Salzberg S.L."/>
        </authorList>
    </citation>
    <scope>NUCLEOTIDE SEQUENCE [LARGE SCALE GENOMIC DNA]</scope>
    <source>
        <strain evidence="2 3">cv. SW786</strain>
    </source>
</reference>
<dbReference type="PROSITE" id="PS50181">
    <property type="entry name" value="FBOX"/>
    <property type="match status" value="1"/>
</dbReference>
<dbReference type="SMART" id="SM00256">
    <property type="entry name" value="FBOX"/>
    <property type="match status" value="1"/>
</dbReference>
<reference evidence="2" key="2">
    <citation type="submission" date="2021-01" db="UniProtKB">
        <authorList>
            <consortium name="EnsemblPlants"/>
        </authorList>
    </citation>
    <scope>IDENTIFICATION</scope>
</reference>
<dbReference type="Proteomes" id="UP000594261">
    <property type="component" value="Chromosome 8"/>
</dbReference>
<evidence type="ECO:0000313" key="3">
    <source>
        <dbReference type="Proteomes" id="UP000594261"/>
    </source>
</evidence>
<sequence>MSNSNLPPELIADILPHLPAKSLSRFKCVSKPWCTLISHPDFVKTHLHRAQFRRILLSSANSFYSIDHETDDLAAAVDLHYPRDQTQNPKPQPHAVQIIGSCNGLVCIMTQPDIFFIFNPTTHQSTRLPYASIGFGGSSAAIGYGFGYAPSIDDYKLVKAAPSPAIGVFSLRDGDWNTRSGFLYQDPENPTRPGHFYRNPIQGEKDPLPPATSLNGSLHWVFKLHSTGGKCIIGVFNLETDKRGFMQVPETAVSGFSTGVVNGSLCLMHREDGLRRGYFWVMKEYGVAESWTKILVEDPFLVAKPLCLWKNSKILIAKDKKELVLFDPKDGTCKNFEVAGIPDRFYADSYVESLVTVPVITKKKSKLESFCLCF</sequence>
<organism evidence="2 3">
    <name type="scientific">Quercus lobata</name>
    <name type="common">Valley oak</name>
    <dbReference type="NCBI Taxonomy" id="97700"/>
    <lineage>
        <taxon>Eukaryota</taxon>
        <taxon>Viridiplantae</taxon>
        <taxon>Streptophyta</taxon>
        <taxon>Embryophyta</taxon>
        <taxon>Tracheophyta</taxon>
        <taxon>Spermatophyta</taxon>
        <taxon>Magnoliopsida</taxon>
        <taxon>eudicotyledons</taxon>
        <taxon>Gunneridae</taxon>
        <taxon>Pentapetalae</taxon>
        <taxon>rosids</taxon>
        <taxon>fabids</taxon>
        <taxon>Fagales</taxon>
        <taxon>Fagaceae</taxon>
        <taxon>Quercus</taxon>
    </lineage>
</organism>
<dbReference type="Gene3D" id="1.20.1280.50">
    <property type="match status" value="1"/>
</dbReference>
<gene>
    <name evidence="2" type="primary">LOC115954523</name>
</gene>
<accession>A0A7N2MAC2</accession>
<dbReference type="EMBL" id="LRBV02000008">
    <property type="status" value="NOT_ANNOTATED_CDS"/>
    <property type="molecule type" value="Genomic_DNA"/>
</dbReference>
<dbReference type="KEGG" id="qlo:115954523"/>
<dbReference type="RefSeq" id="XP_030928254.1">
    <property type="nucleotide sequence ID" value="XM_031072394.1"/>
</dbReference>
<dbReference type="SUPFAM" id="SSF81383">
    <property type="entry name" value="F-box domain"/>
    <property type="match status" value="1"/>
</dbReference>
<evidence type="ECO:0000259" key="1">
    <source>
        <dbReference type="PROSITE" id="PS50181"/>
    </source>
</evidence>
<protein>
    <recommendedName>
        <fullName evidence="1">F-box domain-containing protein</fullName>
    </recommendedName>
</protein>
<dbReference type="PANTHER" id="PTHR31672">
    <property type="entry name" value="BNACNNG10540D PROTEIN"/>
    <property type="match status" value="1"/>
</dbReference>
<evidence type="ECO:0000313" key="2">
    <source>
        <dbReference type="EnsemblPlants" id="QL08p017454:mrna:CDS:1"/>
    </source>
</evidence>